<organism evidence="3 4">
    <name type="scientific">Rozella allomycis (strain CSF55)</name>
    <dbReference type="NCBI Taxonomy" id="988480"/>
    <lineage>
        <taxon>Eukaryota</taxon>
        <taxon>Fungi</taxon>
        <taxon>Fungi incertae sedis</taxon>
        <taxon>Cryptomycota</taxon>
        <taxon>Cryptomycota incertae sedis</taxon>
        <taxon>Rozella</taxon>
    </lineage>
</organism>
<evidence type="ECO:0000256" key="1">
    <source>
        <dbReference type="ARBA" id="ARBA00022737"/>
    </source>
</evidence>
<accession>A0A075B3D1</accession>
<dbReference type="HOGENOM" id="CLU_845080_0_0_1"/>
<feature type="region of interest" description="Disordered" evidence="2">
    <location>
        <begin position="205"/>
        <end position="279"/>
    </location>
</feature>
<dbReference type="SUPFAM" id="SSF54928">
    <property type="entry name" value="RNA-binding domain, RBD"/>
    <property type="match status" value="1"/>
</dbReference>
<dbReference type="InterPro" id="IPR051242">
    <property type="entry name" value="WD-EF-hand_domain"/>
</dbReference>
<feature type="compositionally biased region" description="Basic and acidic residues" evidence="2">
    <location>
        <begin position="241"/>
        <end position="268"/>
    </location>
</feature>
<protein>
    <submittedName>
        <fullName evidence="3">Uncharacterized protein</fullName>
    </submittedName>
</protein>
<dbReference type="InterPro" id="IPR035979">
    <property type="entry name" value="RBD_domain_sf"/>
</dbReference>
<dbReference type="PANTHER" id="PTHR44324:SF4">
    <property type="entry name" value="WD40 REPEAT DOMAIN 95"/>
    <property type="match status" value="1"/>
</dbReference>
<dbReference type="EMBL" id="KE560413">
    <property type="protein sequence ID" value="EPZ36864.1"/>
    <property type="molecule type" value="Genomic_DNA"/>
</dbReference>
<dbReference type="Proteomes" id="UP000030755">
    <property type="component" value="Unassembled WGS sequence"/>
</dbReference>
<sequence length="329" mass="37286">MITSPGIDYQSIVKEIACWRAHCEFITQVSSVLSNGNHFVLTASKDHSIRLWTGTGDFVGTFGQDQTWNLQIPETYEPLPHDVAMEMERDKERKADKIRELNESKMTATINMWSKMSPVKEENFSSKSLERKLSTKIAMKKGQDKEPDMDWNVQPDLLIKTGAKAFFSYDATNISRTKKKISISRSESAYHNLKYHNLESVNAPVKTSSSTLPTAASKPVELPSVKTSEVKPDSTAADSNNKMDDKPEASNENDKKDEEISKPNEPRKPRSKKSKNKDSIDKLKRTIFVGNLPLSVIENNKDLKSRFKVHGEIESIRFRSIVPLLFFCL</sequence>
<keyword evidence="4" id="KW-1185">Reference proteome</keyword>
<dbReference type="Gene3D" id="3.30.70.330">
    <property type="match status" value="1"/>
</dbReference>
<gene>
    <name evidence="3" type="ORF">O9G_006090</name>
</gene>
<proteinExistence type="predicted"/>
<keyword evidence="1" id="KW-0677">Repeat</keyword>
<evidence type="ECO:0000256" key="2">
    <source>
        <dbReference type="SAM" id="MobiDB-lite"/>
    </source>
</evidence>
<dbReference type="AlphaFoldDB" id="A0A075B3D1"/>
<evidence type="ECO:0000313" key="4">
    <source>
        <dbReference type="Proteomes" id="UP000030755"/>
    </source>
</evidence>
<evidence type="ECO:0000313" key="3">
    <source>
        <dbReference type="EMBL" id="EPZ36864.1"/>
    </source>
</evidence>
<dbReference type="GO" id="GO:0003676">
    <property type="term" value="F:nucleic acid binding"/>
    <property type="evidence" value="ECO:0007669"/>
    <property type="project" value="InterPro"/>
</dbReference>
<name>A0A075B3D1_ROZAC</name>
<feature type="compositionally biased region" description="Polar residues" evidence="2">
    <location>
        <begin position="205"/>
        <end position="214"/>
    </location>
</feature>
<dbReference type="OrthoDB" id="442677at2759"/>
<dbReference type="PANTHER" id="PTHR44324">
    <property type="entry name" value="WD40 REPEAT DOMAIN 95"/>
    <property type="match status" value="1"/>
</dbReference>
<dbReference type="InterPro" id="IPR012677">
    <property type="entry name" value="Nucleotide-bd_a/b_plait_sf"/>
</dbReference>
<reference evidence="3 4" key="1">
    <citation type="journal article" date="2013" name="Curr. Biol.">
        <title>Shared signatures of parasitism and phylogenomics unite Cryptomycota and microsporidia.</title>
        <authorList>
            <person name="James T.Y."/>
            <person name="Pelin A."/>
            <person name="Bonen L."/>
            <person name="Ahrendt S."/>
            <person name="Sain D."/>
            <person name="Corradi N."/>
            <person name="Stajich J.E."/>
        </authorList>
    </citation>
    <scope>NUCLEOTIDE SEQUENCE [LARGE SCALE GENOMIC DNA]</scope>
    <source>
        <strain evidence="3 4">CSF55</strain>
    </source>
</reference>
<dbReference type="STRING" id="988480.A0A075B3D1"/>